<reference evidence="4" key="1">
    <citation type="journal article" date="2016" name="Nat. Commun.">
        <title>Genome analysis of three Pneumocystis species reveals adaptation mechanisms to life exclusively in mammalian hosts.</title>
        <authorList>
            <person name="Ma L."/>
            <person name="Chen Z."/>
            <person name="Huang D.W."/>
            <person name="Kutty G."/>
            <person name="Ishihara M."/>
            <person name="Wang H."/>
            <person name="Abouelleil A."/>
            <person name="Bishop L."/>
            <person name="Davey E."/>
            <person name="Deng R."/>
            <person name="Deng X."/>
            <person name="Fan L."/>
            <person name="Fantoni G."/>
            <person name="Fitzgerald M."/>
            <person name="Gogineni E."/>
            <person name="Goldberg J.M."/>
            <person name="Handley G."/>
            <person name="Hu X."/>
            <person name="Huber C."/>
            <person name="Jiao X."/>
            <person name="Jones K."/>
            <person name="Levin J.Z."/>
            <person name="Liu Y."/>
            <person name="Macdonald P."/>
            <person name="Melnikov A."/>
            <person name="Raley C."/>
            <person name="Sassi M."/>
            <person name="Sherman B.T."/>
            <person name="Song X."/>
            <person name="Sykes S."/>
            <person name="Tran B."/>
            <person name="Walsh L."/>
            <person name="Xia Y."/>
            <person name="Yang J."/>
            <person name="Young S."/>
            <person name="Zeng Q."/>
            <person name="Zheng X."/>
            <person name="Stephens R."/>
            <person name="Nusbaum C."/>
            <person name="Birren B.W."/>
            <person name="Azadi P."/>
            <person name="Lempicki R.A."/>
            <person name="Cuomo C.A."/>
            <person name="Kovacs J.A."/>
        </authorList>
    </citation>
    <scope>NUCLEOTIDE SEQUENCE [LARGE SCALE GENOMIC DNA]</scope>
    <source>
        <strain evidence="4">B123</strain>
    </source>
</reference>
<dbReference type="Proteomes" id="UP000011958">
    <property type="component" value="Unassembled WGS sequence"/>
</dbReference>
<dbReference type="InterPro" id="IPR003330">
    <property type="entry name" value="MSG"/>
</dbReference>
<protein>
    <recommendedName>
        <fullName evidence="5">Major surface glycoprotein 2 C-terminal domain-containing protein</fullName>
    </recommendedName>
</protein>
<gene>
    <name evidence="3" type="ORF">PNEG_02613</name>
</gene>
<evidence type="ECO:0000313" key="4">
    <source>
        <dbReference type="Proteomes" id="UP000011958"/>
    </source>
</evidence>
<sequence>MTAQLVKRQAAGQAEGNDEIKEEQVLGLIVKKEYNNDAKCKKKLEEYCAELKKINGKLENVDAKVKGLFEKESKDLKKELLEAFKNIKDENCRKYEDKCIFLEEADPINLKENCVKLINKCSKRKRQDFVYGIFYNTFVFKSSVEDVCTRLDRILNENELKEKCQEYFENCYFYKSNCRSTKYFDPLEIKATLDRIILEKIYEKAEVKEIITGKLQEKSLENTILLWSRENNSKNLQEICKNILNDCNFLYMNYNLKALCKEASKNIDSRCKELVKVETRCTNLKLELYIKGFSTEFEKNKDSKYFSWEQVPKLPSKEDCIKLESECFYLENVCTNKIDKACENLRIAYYRKGQNLAFNKLIRNQFIRLMVKNCIKFKEDKRYLLKCLQPTKLCYEFLEDIIDQSKEFEALLDSKKEFPKEILNTNCGYLETRKKFKKIFLEKKDNSLKTRENCIKAVKEECERLSRRKKNPFVTFCALPEETCNFIVKEVIDECYNLAYNMNDRNIINKIEKTNKALTKEICMFWDPYCHQYIENCPEILKQENINTKRAHCLKLQRYCTPLWENLRLEGELIHELKSSLINDTICKETLEKYYTKWKSEKNQTFDNASEDKNGSSEHLRRNVCKKLIEKVKRKCSTLKNELDKEKDELKEKNEYEKVKKEAENFMKVTNLLLSKPKKNENGQSATLSVQNNSVLAPVAPSTAPPTAAESASSQGGTEHTTEQRLILRRFVDEGVSKTETNAFDLMTRALKLYLGMKEDCKTLQVNCGFRENCLNFGTVCEDIDKLCNVKPLEVIPHHTLILTTISTTTRTATMPNNSDIDDNVTTSIKEAATEQCTLIRTINTSVIDTSLHTSTMTSTSAVTSTVTLTSMQECKPTRCTTDSSRKTKMRGKLISGQGMKMRVPKMIKIMLGVIVMRML</sequence>
<dbReference type="Pfam" id="PF02349">
    <property type="entry name" value="MSG"/>
    <property type="match status" value="3"/>
</dbReference>
<evidence type="ECO:0008006" key="5">
    <source>
        <dbReference type="Google" id="ProtNLM"/>
    </source>
</evidence>
<dbReference type="RefSeq" id="XP_007874631.1">
    <property type="nucleotide sequence ID" value="XM_007876440.1"/>
</dbReference>
<dbReference type="HOGENOM" id="CLU_010455_0_0_1"/>
<feature type="region of interest" description="Disordered" evidence="2">
    <location>
        <begin position="675"/>
        <end position="724"/>
    </location>
</feature>
<comment type="caution">
    <text evidence="3">The sequence shown here is derived from an EMBL/GenBank/DDBJ whole genome shotgun (WGS) entry which is preliminary data.</text>
</comment>
<dbReference type="EMBL" id="AFWA02000007">
    <property type="protein sequence ID" value="EMR08825.1"/>
    <property type="molecule type" value="Genomic_DNA"/>
</dbReference>
<name>M7P4S7_PNEMU</name>
<organism evidence="3 4">
    <name type="scientific">Pneumocystis murina (strain B123)</name>
    <name type="common">Mouse pneumocystis pneumonia agent</name>
    <name type="synonym">Pneumocystis carinii f. sp. muris</name>
    <dbReference type="NCBI Taxonomy" id="1069680"/>
    <lineage>
        <taxon>Eukaryota</taxon>
        <taxon>Fungi</taxon>
        <taxon>Dikarya</taxon>
        <taxon>Ascomycota</taxon>
        <taxon>Taphrinomycotina</taxon>
        <taxon>Pneumocystomycetes</taxon>
        <taxon>Pneumocystaceae</taxon>
        <taxon>Pneumocystis</taxon>
    </lineage>
</organism>
<evidence type="ECO:0000313" key="3">
    <source>
        <dbReference type="EMBL" id="EMR08825.1"/>
    </source>
</evidence>
<dbReference type="GeneID" id="19896304"/>
<evidence type="ECO:0000256" key="1">
    <source>
        <dbReference type="SAM" id="Coils"/>
    </source>
</evidence>
<dbReference type="STRING" id="1069680.M7P4S7"/>
<proteinExistence type="predicted"/>
<keyword evidence="4" id="KW-1185">Reference proteome</keyword>
<feature type="coiled-coil region" evidence="1">
    <location>
        <begin position="629"/>
        <end position="660"/>
    </location>
</feature>
<dbReference type="eggNOG" id="KOG3544">
    <property type="taxonomic scope" value="Eukaryota"/>
</dbReference>
<accession>M7P4S7</accession>
<feature type="compositionally biased region" description="Polar residues" evidence="2">
    <location>
        <begin position="682"/>
        <end position="695"/>
    </location>
</feature>
<feature type="compositionally biased region" description="Low complexity" evidence="2">
    <location>
        <begin position="697"/>
        <end position="714"/>
    </location>
</feature>
<dbReference type="VEuPathDB" id="FungiDB:PNEG_02613"/>
<keyword evidence="1" id="KW-0175">Coiled coil</keyword>
<dbReference type="AlphaFoldDB" id="M7P4S7"/>
<evidence type="ECO:0000256" key="2">
    <source>
        <dbReference type="SAM" id="MobiDB-lite"/>
    </source>
</evidence>